<gene>
    <name evidence="2" type="ORF">P7K49_033590</name>
</gene>
<comment type="caution">
    <text evidence="2">The sequence shown here is derived from an EMBL/GenBank/DDBJ whole genome shotgun (WGS) entry which is preliminary data.</text>
</comment>
<evidence type="ECO:0000313" key="2">
    <source>
        <dbReference type="EMBL" id="KAK2087683.1"/>
    </source>
</evidence>
<feature type="compositionally biased region" description="Polar residues" evidence="1">
    <location>
        <begin position="31"/>
        <end position="50"/>
    </location>
</feature>
<feature type="region of interest" description="Disordered" evidence="1">
    <location>
        <begin position="1"/>
        <end position="238"/>
    </location>
</feature>
<reference evidence="2 3" key="1">
    <citation type="submission" date="2023-05" db="EMBL/GenBank/DDBJ databases">
        <title>B98-5 Cell Line De Novo Hybrid Assembly: An Optical Mapping Approach.</title>
        <authorList>
            <person name="Kananen K."/>
            <person name="Auerbach J.A."/>
            <person name="Kautto E."/>
            <person name="Blachly J.S."/>
        </authorList>
    </citation>
    <scope>NUCLEOTIDE SEQUENCE [LARGE SCALE GENOMIC DNA]</scope>
    <source>
        <strain evidence="2">B95-8</strain>
        <tissue evidence="2">Cell line</tissue>
    </source>
</reference>
<feature type="compositionally biased region" description="Polar residues" evidence="1">
    <location>
        <begin position="173"/>
        <end position="183"/>
    </location>
</feature>
<proteinExistence type="predicted"/>
<evidence type="ECO:0000256" key="1">
    <source>
        <dbReference type="SAM" id="MobiDB-lite"/>
    </source>
</evidence>
<dbReference type="Proteomes" id="UP001266305">
    <property type="component" value="Unassembled WGS sequence"/>
</dbReference>
<organism evidence="2 3">
    <name type="scientific">Saguinus oedipus</name>
    <name type="common">Cotton-top tamarin</name>
    <name type="synonym">Oedipomidas oedipus</name>
    <dbReference type="NCBI Taxonomy" id="9490"/>
    <lineage>
        <taxon>Eukaryota</taxon>
        <taxon>Metazoa</taxon>
        <taxon>Chordata</taxon>
        <taxon>Craniata</taxon>
        <taxon>Vertebrata</taxon>
        <taxon>Euteleostomi</taxon>
        <taxon>Mammalia</taxon>
        <taxon>Eutheria</taxon>
        <taxon>Euarchontoglires</taxon>
        <taxon>Primates</taxon>
        <taxon>Haplorrhini</taxon>
        <taxon>Platyrrhini</taxon>
        <taxon>Cebidae</taxon>
        <taxon>Callitrichinae</taxon>
        <taxon>Saguinus</taxon>
    </lineage>
</organism>
<name>A0ABQ9TTE0_SAGOE</name>
<feature type="compositionally biased region" description="Basic and acidic residues" evidence="1">
    <location>
        <begin position="146"/>
        <end position="158"/>
    </location>
</feature>
<feature type="compositionally biased region" description="Pro residues" evidence="1">
    <location>
        <begin position="107"/>
        <end position="120"/>
    </location>
</feature>
<evidence type="ECO:0000313" key="3">
    <source>
        <dbReference type="Proteomes" id="UP001266305"/>
    </source>
</evidence>
<dbReference type="EMBL" id="JASSZA010000019">
    <property type="protein sequence ID" value="KAK2087683.1"/>
    <property type="molecule type" value="Genomic_DNA"/>
</dbReference>
<accession>A0ABQ9TTE0</accession>
<keyword evidence="3" id="KW-1185">Reference proteome</keyword>
<feature type="compositionally biased region" description="Pro residues" evidence="1">
    <location>
        <begin position="159"/>
        <end position="171"/>
    </location>
</feature>
<feature type="compositionally biased region" description="Basic residues" evidence="1">
    <location>
        <begin position="228"/>
        <end position="238"/>
    </location>
</feature>
<protein>
    <submittedName>
        <fullName evidence="2">Uncharacterized protein</fullName>
    </submittedName>
</protein>
<sequence length="238" mass="26028">MAKPPTHILTSPGLGEPSRRTRFQFPAGSASMRTDNPAHTTRPLPSTPQASIKLPSPDSSSPTLQKLDLHRRPSLEPRIPVRVHTGLRIQPRPHDPSSSGHQDPREPPPPPLHGSPPPAPYHVDKGYPSKSPAVWTRVTHPPQDSPRSRIHADPEPSPRPHGFPHPQPRLLPPTQSRDMSPGSQAGRRRPGRVCRFGLSGRWAGASPGCSPRLAHAGARPPPAILVQHRGRGQRLTWR</sequence>